<evidence type="ECO:0000313" key="2">
    <source>
        <dbReference type="EMBL" id="GEL78957.1"/>
    </source>
</evidence>
<dbReference type="InterPro" id="IPR028345">
    <property type="entry name" value="Antibiotic_NAT-like"/>
</dbReference>
<dbReference type="Proteomes" id="UP000321175">
    <property type="component" value="Unassembled WGS sequence"/>
</dbReference>
<name>A0ABQ0V8X9_ENTMU</name>
<keyword evidence="3" id="KW-1185">Reference proteome</keyword>
<dbReference type="PIRSF" id="PIRSF007510">
    <property type="entry name" value="UCP007510"/>
    <property type="match status" value="1"/>
</dbReference>
<dbReference type="Gene3D" id="3.40.50.10360">
    <property type="entry name" value="Hypothetical protein TT1679"/>
    <property type="match status" value="1"/>
</dbReference>
<dbReference type="SUPFAM" id="SSF110710">
    <property type="entry name" value="TTHA0583/YokD-like"/>
    <property type="match status" value="1"/>
</dbReference>
<accession>A0ABQ0V8X9</accession>
<dbReference type="NCBIfam" id="TIGR01440">
    <property type="entry name" value="TIGR01440 family protein"/>
    <property type="match status" value="1"/>
</dbReference>
<dbReference type="HAMAP" id="MF_00800">
    <property type="entry name" value="UPF0340"/>
    <property type="match status" value="1"/>
</dbReference>
<evidence type="ECO:0000256" key="1">
    <source>
        <dbReference type="HAMAP-Rule" id="MF_00800"/>
    </source>
</evidence>
<comment type="caution">
    <text evidence="2">The sequence shown here is derived from an EMBL/GenBank/DDBJ whole genome shotgun (WGS) entry which is preliminary data.</text>
</comment>
<comment type="similarity">
    <text evidence="1">Belongs to the UPF0340 family.</text>
</comment>
<evidence type="ECO:0000313" key="3">
    <source>
        <dbReference type="Proteomes" id="UP000321175"/>
    </source>
</evidence>
<organism evidence="2 3">
    <name type="scientific">Enterococcus mundtii</name>
    <dbReference type="NCBI Taxonomy" id="53346"/>
    <lineage>
        <taxon>Bacteria</taxon>
        <taxon>Bacillati</taxon>
        <taxon>Bacillota</taxon>
        <taxon>Bacilli</taxon>
        <taxon>Lactobacillales</taxon>
        <taxon>Enterococcaceae</taxon>
        <taxon>Enterococcus</taxon>
    </lineage>
</organism>
<gene>
    <name evidence="2" type="primary">ywlG</name>
    <name evidence="2" type="ORF">EMU01_01010</name>
</gene>
<dbReference type="EMBL" id="BJWA01000001">
    <property type="protein sequence ID" value="GEL78957.1"/>
    <property type="molecule type" value="Genomic_DNA"/>
</dbReference>
<sequence length="184" mass="19898">MKMEVSKDSFKQQLSEIVSDVLDEANLKAGDLFVLGCSTSEIVGGHIGKNSNAEIGQWVIETLKEQLDPLDISLAVQGCEHLNRALVVERPVAEKKQFEIVSVIPALHAGGACSVSAFEQFSDPVEVEHVVAQAGIDIGDTAIGMHIKHVQVPVRPRSNTLGHAHVTALRSRPKYIGGPRAQYE</sequence>
<proteinExistence type="inferred from homology"/>
<protein>
    <recommendedName>
        <fullName evidence="1">UPF0340 protein EMU01_01010</fullName>
    </recommendedName>
</protein>
<reference evidence="2 3" key="1">
    <citation type="submission" date="2019-07" db="EMBL/GenBank/DDBJ databases">
        <title>Whole genome shotgun sequence of Enterococcus mundtii NBRC 100490.</title>
        <authorList>
            <person name="Hosoyama A."/>
            <person name="Uohara A."/>
            <person name="Ohji S."/>
            <person name="Ichikawa N."/>
        </authorList>
    </citation>
    <scope>NUCLEOTIDE SEQUENCE [LARGE SCALE GENOMIC DNA]</scope>
    <source>
        <strain evidence="2 3">NBRC 100490</strain>
    </source>
</reference>
<dbReference type="Pfam" id="PF04260">
    <property type="entry name" value="DUF436"/>
    <property type="match status" value="1"/>
</dbReference>
<dbReference type="InterPro" id="IPR006340">
    <property type="entry name" value="DUF436"/>
</dbReference>